<dbReference type="InterPro" id="IPR051599">
    <property type="entry name" value="Cell_Envelope_Assoc"/>
</dbReference>
<evidence type="ECO:0000313" key="3">
    <source>
        <dbReference type="Proteomes" id="UP001597545"/>
    </source>
</evidence>
<keyword evidence="3" id="KW-1185">Reference proteome</keyword>
<dbReference type="Gene3D" id="2.110.10.10">
    <property type="entry name" value="Hemopexin-like domain"/>
    <property type="match status" value="1"/>
</dbReference>
<comment type="caution">
    <text evidence="2">The sequence shown here is derived from an EMBL/GenBank/DDBJ whole genome shotgun (WGS) entry which is preliminary data.</text>
</comment>
<protein>
    <submittedName>
        <fullName evidence="2">YdcF family protein</fullName>
    </submittedName>
</protein>
<gene>
    <name evidence="2" type="ORF">ACFSR5_17210</name>
</gene>
<dbReference type="EMBL" id="JBHULR010000015">
    <property type="protein sequence ID" value="MFD2549390.1"/>
    <property type="molecule type" value="Genomic_DNA"/>
</dbReference>
<accession>A0ABW5KLZ9</accession>
<organism evidence="2 3">
    <name type="scientific">Sphingobacterium suaedae</name>
    <dbReference type="NCBI Taxonomy" id="1686402"/>
    <lineage>
        <taxon>Bacteria</taxon>
        <taxon>Pseudomonadati</taxon>
        <taxon>Bacteroidota</taxon>
        <taxon>Sphingobacteriia</taxon>
        <taxon>Sphingobacteriales</taxon>
        <taxon>Sphingobacteriaceae</taxon>
        <taxon>Sphingobacterium</taxon>
    </lineage>
</organism>
<dbReference type="CDD" id="cd06259">
    <property type="entry name" value="YdcF-like"/>
    <property type="match status" value="1"/>
</dbReference>
<evidence type="ECO:0000259" key="1">
    <source>
        <dbReference type="Pfam" id="PF02698"/>
    </source>
</evidence>
<evidence type="ECO:0000313" key="2">
    <source>
        <dbReference type="EMBL" id="MFD2549390.1"/>
    </source>
</evidence>
<dbReference type="InterPro" id="IPR014729">
    <property type="entry name" value="Rossmann-like_a/b/a_fold"/>
</dbReference>
<sequence>MGKQNFLLVIWIFLVLSGHGQKASKNIMLVLGSDKREILQKRIAVAIKLYQSTPIDKIIVSGGCAAHASTICEATEMKALLEENGISGEKIYKEENSKTTAQNYVFSRALADESGQRIIQPGDRLFVVSDHWHAIAVAARFRKYDQVDARFFIEGDLDPPAGAPLDYVGIFNKITDNRAFIVRSTWPTPLGVFYLDKEQHLLFLDRVYQLDGSGHPPKVSSLQDLFVELPPTWEGQIDAVIEDTKGKQLHLIRGLELQSRHLPSQRIAGYRALQQWVQGLPGNVYHVDAGFIAADLLYLFSGDAVYIARKQDDQYHVQKSLLMKEWINAFPYGWANGDISAATYDPDSQQVCLFKNRETLTFHLKNTGHATLAPLKLEWVELTTNN</sequence>
<dbReference type="Pfam" id="PF02698">
    <property type="entry name" value="DUF218"/>
    <property type="match status" value="1"/>
</dbReference>
<dbReference type="PANTHER" id="PTHR30336">
    <property type="entry name" value="INNER MEMBRANE PROTEIN, PROBABLE PERMEASE"/>
    <property type="match status" value="1"/>
</dbReference>
<proteinExistence type="predicted"/>
<name>A0ABW5KLZ9_9SPHI</name>
<dbReference type="InterPro" id="IPR036375">
    <property type="entry name" value="Hemopexin-like_dom_sf"/>
</dbReference>
<reference evidence="3" key="1">
    <citation type="journal article" date="2019" name="Int. J. Syst. Evol. Microbiol.">
        <title>The Global Catalogue of Microorganisms (GCM) 10K type strain sequencing project: providing services to taxonomists for standard genome sequencing and annotation.</title>
        <authorList>
            <consortium name="The Broad Institute Genomics Platform"/>
            <consortium name="The Broad Institute Genome Sequencing Center for Infectious Disease"/>
            <person name="Wu L."/>
            <person name="Ma J."/>
        </authorList>
    </citation>
    <scope>NUCLEOTIDE SEQUENCE [LARGE SCALE GENOMIC DNA]</scope>
    <source>
        <strain evidence="3">KCTC 42662</strain>
    </source>
</reference>
<dbReference type="PANTHER" id="PTHR30336:SF4">
    <property type="entry name" value="ENVELOPE BIOGENESIS FACTOR ELYC"/>
    <property type="match status" value="1"/>
</dbReference>
<feature type="domain" description="DUF218" evidence="1">
    <location>
        <begin position="28"/>
        <end position="145"/>
    </location>
</feature>
<dbReference type="SUPFAM" id="SSF50923">
    <property type="entry name" value="Hemopexin-like domain"/>
    <property type="match status" value="1"/>
</dbReference>
<dbReference type="InterPro" id="IPR003848">
    <property type="entry name" value="DUF218"/>
</dbReference>
<dbReference type="RefSeq" id="WP_380905707.1">
    <property type="nucleotide sequence ID" value="NZ_JBHUEG010000012.1"/>
</dbReference>
<dbReference type="Proteomes" id="UP001597545">
    <property type="component" value="Unassembled WGS sequence"/>
</dbReference>
<dbReference type="Gene3D" id="3.40.50.620">
    <property type="entry name" value="HUPs"/>
    <property type="match status" value="1"/>
</dbReference>